<dbReference type="PANTHER" id="PTHR31303:SF1">
    <property type="entry name" value="CTP-DEPENDENT DIACYLGLYCEROL KINASE 1"/>
    <property type="match status" value="1"/>
</dbReference>
<accession>A0A7C3FB75</accession>
<reference evidence="2" key="1">
    <citation type="journal article" date="2020" name="mSystems">
        <title>Genome- and Community-Level Interaction Insights into Carbon Utilization and Element Cycling Functions of Hydrothermarchaeota in Hydrothermal Sediment.</title>
        <authorList>
            <person name="Zhou Z."/>
            <person name="Liu Y."/>
            <person name="Xu W."/>
            <person name="Pan J."/>
            <person name="Luo Z.H."/>
            <person name="Li M."/>
        </authorList>
    </citation>
    <scope>NUCLEOTIDE SEQUENCE [LARGE SCALE GENOMIC DNA]</scope>
    <source>
        <strain evidence="2">SpSt-468</strain>
    </source>
</reference>
<evidence type="ECO:0000313" key="2">
    <source>
        <dbReference type="EMBL" id="HFK20927.1"/>
    </source>
</evidence>
<dbReference type="PANTHER" id="PTHR31303">
    <property type="entry name" value="CTP-DEPENDENT DIACYLGLYCEROL KINASE 1"/>
    <property type="match status" value="1"/>
</dbReference>
<feature type="transmembrane region" description="Helical" evidence="1">
    <location>
        <begin position="87"/>
        <end position="110"/>
    </location>
</feature>
<protein>
    <recommendedName>
        <fullName evidence="3">Phosphatidate cytidylyltransferase</fullName>
    </recommendedName>
</protein>
<gene>
    <name evidence="2" type="ORF">ENS19_06560</name>
</gene>
<feature type="transmembrane region" description="Helical" evidence="1">
    <location>
        <begin position="46"/>
        <end position="66"/>
    </location>
</feature>
<comment type="caution">
    <text evidence="2">The sequence shown here is derived from an EMBL/GenBank/DDBJ whole genome shotgun (WGS) entry which is preliminary data.</text>
</comment>
<organism evidence="2">
    <name type="scientific">Candidatus Methanomethylicus mesodigestus</name>
    <dbReference type="NCBI Taxonomy" id="1867258"/>
    <lineage>
        <taxon>Archaea</taxon>
        <taxon>Thermoproteota</taxon>
        <taxon>Methanosuratincolia</taxon>
        <taxon>Candidatus Methanomethylicales</taxon>
        <taxon>Candidatus Methanomethylicaceae</taxon>
        <taxon>Candidatus Methanomethylicus</taxon>
    </lineage>
</organism>
<dbReference type="EMBL" id="DSTX01000011">
    <property type="protein sequence ID" value="HFK20927.1"/>
    <property type="molecule type" value="Genomic_DNA"/>
</dbReference>
<evidence type="ECO:0008006" key="3">
    <source>
        <dbReference type="Google" id="ProtNLM"/>
    </source>
</evidence>
<feature type="transmembrane region" description="Helical" evidence="1">
    <location>
        <begin position="21"/>
        <end position="40"/>
    </location>
</feature>
<dbReference type="AlphaFoldDB" id="A0A7C3FB75"/>
<name>A0A7C3FB75_9CREN</name>
<keyword evidence="1" id="KW-0812">Transmembrane</keyword>
<proteinExistence type="predicted"/>
<sequence length="139" mass="14829">MNALFPFVKTATMIERQKEKTTIAAYVYFCIAAVVSIYFFSAHAAIVGLTASLVADAAAAVIGVGVGKHKLKSGKSLEGSMAGLASALSIAYILNCNLFTIIFIGLVFMLFDLLELGIDDNFTTPIAMVIVVQIFEVLL</sequence>
<keyword evidence="1" id="KW-1133">Transmembrane helix</keyword>
<dbReference type="InterPro" id="IPR037997">
    <property type="entry name" value="Dgk1-like"/>
</dbReference>
<keyword evidence="1" id="KW-0472">Membrane</keyword>
<evidence type="ECO:0000256" key="1">
    <source>
        <dbReference type="SAM" id="Phobius"/>
    </source>
</evidence>
<dbReference type="GO" id="GO:0004143">
    <property type="term" value="F:ATP-dependent diacylglycerol kinase activity"/>
    <property type="evidence" value="ECO:0007669"/>
    <property type="project" value="InterPro"/>
</dbReference>